<dbReference type="KEGG" id="mpl:Mpal_0365"/>
<protein>
    <submittedName>
        <fullName evidence="1">Uncharacterized protein</fullName>
    </submittedName>
</protein>
<gene>
    <name evidence="1" type="ordered locus">Mpal_0365</name>
</gene>
<evidence type="ECO:0000313" key="1">
    <source>
        <dbReference type="EMBL" id="ACL15743.1"/>
    </source>
</evidence>
<dbReference type="Proteomes" id="UP000002457">
    <property type="component" value="Chromosome"/>
</dbReference>
<dbReference type="EMBL" id="CP001338">
    <property type="protein sequence ID" value="ACL15743.1"/>
    <property type="molecule type" value="Genomic_DNA"/>
</dbReference>
<keyword evidence="2" id="KW-1185">Reference proteome</keyword>
<accession>B8GJT9</accession>
<sequence>MIVIIVEAFQQSLNKLLKALFSYKLTDNFSIKRANEWINRDEVGSVPKGM</sequence>
<proteinExistence type="predicted"/>
<reference evidence="1 2" key="1">
    <citation type="journal article" date="2015" name="Genome Announc.">
        <title>Complete Genome Sequence of Methanosphaerula palustris E1-9CT, a Hydrogenotrophic Methanogen Isolated from a Minerotrophic Fen Peatland.</title>
        <authorList>
            <person name="Cadillo-Quiroz H."/>
            <person name="Browne P."/>
            <person name="Kyrpides N."/>
            <person name="Woyke T."/>
            <person name="Goodwin L."/>
            <person name="Detter C."/>
            <person name="Yavitt J.B."/>
            <person name="Zinder S.H."/>
        </authorList>
    </citation>
    <scope>NUCLEOTIDE SEQUENCE [LARGE SCALE GENOMIC DNA]</scope>
    <source>
        <strain evidence="2">ATCC BAA-1556 / DSM 19958 / E1-9c</strain>
    </source>
</reference>
<name>B8GJT9_METPE</name>
<evidence type="ECO:0000313" key="2">
    <source>
        <dbReference type="Proteomes" id="UP000002457"/>
    </source>
</evidence>
<organism evidence="1 2">
    <name type="scientific">Methanosphaerula palustris (strain ATCC BAA-1556 / DSM 19958 / E1-9c)</name>
    <dbReference type="NCBI Taxonomy" id="521011"/>
    <lineage>
        <taxon>Archaea</taxon>
        <taxon>Methanobacteriati</taxon>
        <taxon>Methanobacteriota</taxon>
        <taxon>Stenosarchaea group</taxon>
        <taxon>Methanomicrobia</taxon>
        <taxon>Methanomicrobiales</taxon>
        <taxon>Methanoregulaceae</taxon>
        <taxon>Methanosphaerula</taxon>
    </lineage>
</organism>
<dbReference type="AlphaFoldDB" id="B8GJT9"/>
<dbReference type="HOGENOM" id="CLU_3113108_0_0_2"/>